<feature type="chain" id="PRO_5046556330" evidence="1">
    <location>
        <begin position="19"/>
        <end position="218"/>
    </location>
</feature>
<comment type="caution">
    <text evidence="3">The sequence shown here is derived from an EMBL/GenBank/DDBJ whole genome shotgun (WGS) entry which is preliminary data.</text>
</comment>
<evidence type="ECO:0000313" key="3">
    <source>
        <dbReference type="EMBL" id="MFC4243838.1"/>
    </source>
</evidence>
<keyword evidence="4" id="KW-1185">Reference proteome</keyword>
<protein>
    <submittedName>
        <fullName evidence="3">DUF4232 domain-containing protein</fullName>
    </submittedName>
</protein>
<evidence type="ECO:0000256" key="1">
    <source>
        <dbReference type="SAM" id="SignalP"/>
    </source>
</evidence>
<feature type="domain" description="DUF4232" evidence="2">
    <location>
        <begin position="74"/>
        <end position="214"/>
    </location>
</feature>
<dbReference type="Proteomes" id="UP001595900">
    <property type="component" value="Unassembled WGS sequence"/>
</dbReference>
<reference evidence="4" key="1">
    <citation type="journal article" date="2019" name="Int. J. Syst. Evol. Microbiol.">
        <title>The Global Catalogue of Microorganisms (GCM) 10K type strain sequencing project: providing services to taxonomists for standard genome sequencing and annotation.</title>
        <authorList>
            <consortium name="The Broad Institute Genomics Platform"/>
            <consortium name="The Broad Institute Genome Sequencing Center for Infectious Disease"/>
            <person name="Wu L."/>
            <person name="Ma J."/>
        </authorList>
    </citation>
    <scope>NUCLEOTIDE SEQUENCE [LARGE SCALE GENOMIC DNA]</scope>
    <source>
        <strain evidence="4">CGMCC 1.10363</strain>
    </source>
</reference>
<feature type="signal peptide" evidence="1">
    <location>
        <begin position="1"/>
        <end position="18"/>
    </location>
</feature>
<dbReference type="InterPro" id="IPR025326">
    <property type="entry name" value="DUF4232"/>
</dbReference>
<keyword evidence="1" id="KW-0732">Signal</keyword>
<name>A0ABV8Q8A2_9MICO</name>
<organism evidence="3 4">
    <name type="scientific">Gryllotalpicola reticulitermitis</name>
    <dbReference type="NCBI Taxonomy" id="1184153"/>
    <lineage>
        <taxon>Bacteria</taxon>
        <taxon>Bacillati</taxon>
        <taxon>Actinomycetota</taxon>
        <taxon>Actinomycetes</taxon>
        <taxon>Micrococcales</taxon>
        <taxon>Microbacteriaceae</taxon>
        <taxon>Gryllotalpicola</taxon>
    </lineage>
</organism>
<sequence>MKRLGAIGAALLGVVLFAGCTSGGGSPKAADTTTPAPTVTTTATATPTATATVTATPRPTPTGSSAPVAAGNRCTTAHLTGAIGERNGAPAGSGDGMNQQQVAIILTNTGSTACTLQGWPGVSLVGDGNGTQLGAAATFDRTTPHPTVTIAPGAKVQAPIDYSDAAVYAPSECNQKTADGVRVYPPGSTSSLFIAQKWDACTSTQHSLMKVGAFVTYP</sequence>
<dbReference type="EMBL" id="JBHSCN010000005">
    <property type="protein sequence ID" value="MFC4243838.1"/>
    <property type="molecule type" value="Genomic_DNA"/>
</dbReference>
<evidence type="ECO:0000313" key="4">
    <source>
        <dbReference type="Proteomes" id="UP001595900"/>
    </source>
</evidence>
<dbReference type="PROSITE" id="PS51257">
    <property type="entry name" value="PROKAR_LIPOPROTEIN"/>
    <property type="match status" value="1"/>
</dbReference>
<dbReference type="RefSeq" id="WP_390228916.1">
    <property type="nucleotide sequence ID" value="NZ_JBHSCN010000005.1"/>
</dbReference>
<proteinExistence type="predicted"/>
<dbReference type="Pfam" id="PF14016">
    <property type="entry name" value="DUF4232"/>
    <property type="match status" value="1"/>
</dbReference>
<evidence type="ECO:0000259" key="2">
    <source>
        <dbReference type="Pfam" id="PF14016"/>
    </source>
</evidence>
<accession>A0ABV8Q8A2</accession>
<gene>
    <name evidence="3" type="ORF">ACFOYW_10665</name>
</gene>